<feature type="compositionally biased region" description="Basic residues" evidence="1">
    <location>
        <begin position="82"/>
        <end position="94"/>
    </location>
</feature>
<accession>A0A5B7D9A3</accession>
<keyword evidence="3" id="KW-1185">Reference proteome</keyword>
<proteinExistence type="predicted"/>
<dbReference type="Proteomes" id="UP000324222">
    <property type="component" value="Unassembled WGS sequence"/>
</dbReference>
<evidence type="ECO:0000313" key="3">
    <source>
        <dbReference type="Proteomes" id="UP000324222"/>
    </source>
</evidence>
<protein>
    <submittedName>
        <fullName evidence="2">Uncharacterized protein</fullName>
    </submittedName>
</protein>
<name>A0A5B7D9A3_PORTR</name>
<gene>
    <name evidence="2" type="ORF">E2C01_010760</name>
</gene>
<comment type="caution">
    <text evidence="2">The sequence shown here is derived from an EMBL/GenBank/DDBJ whole genome shotgun (WGS) entry which is preliminary data.</text>
</comment>
<organism evidence="2 3">
    <name type="scientific">Portunus trituberculatus</name>
    <name type="common">Swimming crab</name>
    <name type="synonym">Neptunus trituberculatus</name>
    <dbReference type="NCBI Taxonomy" id="210409"/>
    <lineage>
        <taxon>Eukaryota</taxon>
        <taxon>Metazoa</taxon>
        <taxon>Ecdysozoa</taxon>
        <taxon>Arthropoda</taxon>
        <taxon>Crustacea</taxon>
        <taxon>Multicrustacea</taxon>
        <taxon>Malacostraca</taxon>
        <taxon>Eumalacostraca</taxon>
        <taxon>Eucarida</taxon>
        <taxon>Decapoda</taxon>
        <taxon>Pleocyemata</taxon>
        <taxon>Brachyura</taxon>
        <taxon>Eubrachyura</taxon>
        <taxon>Portunoidea</taxon>
        <taxon>Portunidae</taxon>
        <taxon>Portuninae</taxon>
        <taxon>Portunus</taxon>
    </lineage>
</organism>
<feature type="region of interest" description="Disordered" evidence="1">
    <location>
        <begin position="57"/>
        <end position="94"/>
    </location>
</feature>
<dbReference type="EMBL" id="VSRR010000628">
    <property type="protein sequence ID" value="MPC17891.1"/>
    <property type="molecule type" value="Genomic_DNA"/>
</dbReference>
<dbReference type="AlphaFoldDB" id="A0A5B7D9A3"/>
<feature type="compositionally biased region" description="Pro residues" evidence="1">
    <location>
        <begin position="8"/>
        <end position="22"/>
    </location>
</feature>
<feature type="region of interest" description="Disordered" evidence="1">
    <location>
        <begin position="1"/>
        <end position="35"/>
    </location>
</feature>
<sequence>MEHNILPRPAPPSHACPTPPCIQSPYPITSPDTHRTHSYREITSLAEQDTRQISKEIGGQRGVGRCGGHKSHATVEETVMRPFRRRRRLRSTTY</sequence>
<evidence type="ECO:0000313" key="2">
    <source>
        <dbReference type="EMBL" id="MPC17891.1"/>
    </source>
</evidence>
<evidence type="ECO:0000256" key="1">
    <source>
        <dbReference type="SAM" id="MobiDB-lite"/>
    </source>
</evidence>
<reference evidence="2 3" key="1">
    <citation type="submission" date="2019-05" db="EMBL/GenBank/DDBJ databases">
        <title>Another draft genome of Portunus trituberculatus and its Hox gene families provides insights of decapod evolution.</title>
        <authorList>
            <person name="Jeong J.-H."/>
            <person name="Song I."/>
            <person name="Kim S."/>
            <person name="Choi T."/>
            <person name="Kim D."/>
            <person name="Ryu S."/>
            <person name="Kim W."/>
        </authorList>
    </citation>
    <scope>NUCLEOTIDE SEQUENCE [LARGE SCALE GENOMIC DNA]</scope>
    <source>
        <tissue evidence="2">Muscle</tissue>
    </source>
</reference>